<name>A0A5J5HVD7_9SPHN</name>
<keyword evidence="10" id="KW-1185">Reference proteome</keyword>
<proteinExistence type="predicted"/>
<evidence type="ECO:0000313" key="8">
    <source>
        <dbReference type="EMBL" id="KAA9024503.1"/>
    </source>
</evidence>
<feature type="domain" description="Glycosyltransferase 2-like" evidence="6">
    <location>
        <begin position="6"/>
        <end position="131"/>
    </location>
</feature>
<dbReference type="RefSeq" id="WP_120252925.1">
    <property type="nucleotide sequence ID" value="NZ_JBNNIY010000005.1"/>
</dbReference>
<gene>
    <name evidence="8" type="ORF">F4U95_22055</name>
    <name evidence="7" type="ORF">F4U96_21940</name>
</gene>
<keyword evidence="2" id="KW-1003">Cell membrane</keyword>
<accession>A0A5J5HVD7</accession>
<evidence type="ECO:0000313" key="9">
    <source>
        <dbReference type="Proteomes" id="UP000325933"/>
    </source>
</evidence>
<comment type="caution">
    <text evidence="8">The sequence shown here is derived from an EMBL/GenBank/DDBJ whole genome shotgun (WGS) entry which is preliminary data.</text>
</comment>
<evidence type="ECO:0000259" key="6">
    <source>
        <dbReference type="Pfam" id="PF00535"/>
    </source>
</evidence>
<evidence type="ECO:0000256" key="5">
    <source>
        <dbReference type="ARBA" id="ARBA00023136"/>
    </source>
</evidence>
<organism evidence="8 9">
    <name type="scientific">Sphingobium limneticum</name>
    <dbReference type="NCBI Taxonomy" id="1007511"/>
    <lineage>
        <taxon>Bacteria</taxon>
        <taxon>Pseudomonadati</taxon>
        <taxon>Pseudomonadota</taxon>
        <taxon>Alphaproteobacteria</taxon>
        <taxon>Sphingomonadales</taxon>
        <taxon>Sphingomonadaceae</taxon>
        <taxon>Sphingobium</taxon>
    </lineage>
</organism>
<evidence type="ECO:0000313" key="10">
    <source>
        <dbReference type="Proteomes" id="UP000326364"/>
    </source>
</evidence>
<dbReference type="AlphaFoldDB" id="A0A5J5HVD7"/>
<dbReference type="Proteomes" id="UP000326364">
    <property type="component" value="Unassembled WGS sequence"/>
</dbReference>
<dbReference type="EMBL" id="VYQA01000026">
    <property type="protein sequence ID" value="KAA9024503.1"/>
    <property type="molecule type" value="Genomic_DNA"/>
</dbReference>
<keyword evidence="4 8" id="KW-0808">Transferase</keyword>
<dbReference type="PANTHER" id="PTHR43646">
    <property type="entry name" value="GLYCOSYLTRANSFERASE"/>
    <property type="match status" value="1"/>
</dbReference>
<dbReference type="InterPro" id="IPR029044">
    <property type="entry name" value="Nucleotide-diphossugar_trans"/>
</dbReference>
<protein>
    <submittedName>
        <fullName evidence="8">Glycosyltransferase family 2 protein</fullName>
    </submittedName>
</protein>
<reference evidence="9 10" key="1">
    <citation type="submission" date="2019-09" db="EMBL/GenBank/DDBJ databases">
        <authorList>
            <person name="Feng G."/>
        </authorList>
    </citation>
    <scope>NUCLEOTIDE SEQUENCE [LARGE SCALE GENOMIC DNA]</scope>
    <source>
        <strain evidence="8 9">KACC 19283</strain>
        <strain evidence="7 10">KACC 19284</strain>
    </source>
</reference>
<evidence type="ECO:0000313" key="7">
    <source>
        <dbReference type="EMBL" id="KAA9012052.1"/>
    </source>
</evidence>
<dbReference type="Pfam" id="PF00535">
    <property type="entry name" value="Glycos_transf_2"/>
    <property type="match status" value="1"/>
</dbReference>
<evidence type="ECO:0000256" key="4">
    <source>
        <dbReference type="ARBA" id="ARBA00022679"/>
    </source>
</evidence>
<dbReference type="InterPro" id="IPR001173">
    <property type="entry name" value="Glyco_trans_2-like"/>
</dbReference>
<dbReference type="Proteomes" id="UP000325933">
    <property type="component" value="Unassembled WGS sequence"/>
</dbReference>
<sequence length="311" mass="33748">MKPPVCVCIPARDEAEHIGRLIEALAQQTVQTFAVAICVNNSSDATHAKAVEATLRYNAGFTLHIVQRVFEPELAHAGSARHAAMDMGAGLLTPDGLLLSTDADCRPPADWIEANLTHFSPERIIGGRIELDELETDMAPAIFMLRRRFDAYWQAVRAIEDMIDPVAWDMPPRHGDHTGASLALSVGLYRRAGGVPLLPIGEDRALVEAAIKAGGQLIHPNAVWTRASSRTAGRANGGMAADMQRWIDCAASDDVPMVPAFSLWEERVRWRLRTRVEIGVAACLEAERALPPMPCDIPLPPMAGGEMAAVQ</sequence>
<dbReference type="GO" id="GO:0005886">
    <property type="term" value="C:plasma membrane"/>
    <property type="evidence" value="ECO:0007669"/>
    <property type="project" value="UniProtKB-SubCell"/>
</dbReference>
<dbReference type="Gene3D" id="3.90.550.10">
    <property type="entry name" value="Spore Coat Polysaccharide Biosynthesis Protein SpsA, Chain A"/>
    <property type="match status" value="1"/>
</dbReference>
<dbReference type="CDD" id="cd00761">
    <property type="entry name" value="Glyco_tranf_GTA_type"/>
    <property type="match status" value="1"/>
</dbReference>
<keyword evidence="3" id="KW-0328">Glycosyltransferase</keyword>
<comment type="subcellular location">
    <subcellularLocation>
        <location evidence="1">Cell membrane</location>
    </subcellularLocation>
</comment>
<dbReference type="SUPFAM" id="SSF53448">
    <property type="entry name" value="Nucleotide-diphospho-sugar transferases"/>
    <property type="match status" value="1"/>
</dbReference>
<dbReference type="GO" id="GO:0016757">
    <property type="term" value="F:glycosyltransferase activity"/>
    <property type="evidence" value="ECO:0007669"/>
    <property type="project" value="UniProtKB-KW"/>
</dbReference>
<dbReference type="PANTHER" id="PTHR43646:SF2">
    <property type="entry name" value="GLYCOSYLTRANSFERASE 2-LIKE DOMAIN-CONTAINING PROTEIN"/>
    <property type="match status" value="1"/>
</dbReference>
<keyword evidence="5" id="KW-0472">Membrane</keyword>
<evidence type="ECO:0000256" key="1">
    <source>
        <dbReference type="ARBA" id="ARBA00004236"/>
    </source>
</evidence>
<dbReference type="EMBL" id="VYQB01000026">
    <property type="protein sequence ID" value="KAA9012052.1"/>
    <property type="molecule type" value="Genomic_DNA"/>
</dbReference>
<evidence type="ECO:0000256" key="3">
    <source>
        <dbReference type="ARBA" id="ARBA00022676"/>
    </source>
</evidence>
<evidence type="ECO:0000256" key="2">
    <source>
        <dbReference type="ARBA" id="ARBA00022475"/>
    </source>
</evidence>